<evidence type="ECO:0000313" key="2">
    <source>
        <dbReference type="EMBL" id="KAK0731504.1"/>
    </source>
</evidence>
<protein>
    <submittedName>
        <fullName evidence="2">Uncharacterized protein</fullName>
    </submittedName>
</protein>
<reference evidence="2" key="1">
    <citation type="submission" date="2023-06" db="EMBL/GenBank/DDBJ databases">
        <title>Genome-scale phylogeny and comparative genomics of the fungal order Sordariales.</title>
        <authorList>
            <consortium name="Lawrence Berkeley National Laboratory"/>
            <person name="Hensen N."/>
            <person name="Bonometti L."/>
            <person name="Westerberg I."/>
            <person name="Brannstrom I.O."/>
            <person name="Guillou S."/>
            <person name="Cros-Aarteil S."/>
            <person name="Calhoun S."/>
            <person name="Haridas S."/>
            <person name="Kuo A."/>
            <person name="Mondo S."/>
            <person name="Pangilinan J."/>
            <person name="Riley R."/>
            <person name="Labutti K."/>
            <person name="Andreopoulos B."/>
            <person name="Lipzen A."/>
            <person name="Chen C."/>
            <person name="Yanf M."/>
            <person name="Daum C."/>
            <person name="Ng V."/>
            <person name="Clum A."/>
            <person name="Steindorff A."/>
            <person name="Ohm R."/>
            <person name="Martin F."/>
            <person name="Silar P."/>
            <person name="Natvig D."/>
            <person name="Lalanne C."/>
            <person name="Gautier V."/>
            <person name="Ament-Velasquez S.L."/>
            <person name="Kruys A."/>
            <person name="Hutchinson M.I."/>
            <person name="Powell A.J."/>
            <person name="Barry K."/>
            <person name="Miller A.N."/>
            <person name="Grigoriev I.V."/>
            <person name="Debuchy R."/>
            <person name="Gladieux P."/>
            <person name="Thoren M.H."/>
            <person name="Johannesson H."/>
        </authorList>
    </citation>
    <scope>NUCLEOTIDE SEQUENCE</scope>
    <source>
        <strain evidence="2">SMH4607-1</strain>
    </source>
</reference>
<comment type="caution">
    <text evidence="2">The sequence shown here is derived from an EMBL/GenBank/DDBJ whole genome shotgun (WGS) entry which is preliminary data.</text>
</comment>
<proteinExistence type="predicted"/>
<keyword evidence="3" id="KW-1185">Reference proteome</keyword>
<name>A0AA40BCA5_9PEZI</name>
<feature type="region of interest" description="Disordered" evidence="1">
    <location>
        <begin position="1"/>
        <end position="48"/>
    </location>
</feature>
<gene>
    <name evidence="2" type="ORF">B0H67DRAFT_75639</name>
</gene>
<dbReference type="EMBL" id="JAUKUA010000001">
    <property type="protein sequence ID" value="KAK0731504.1"/>
    <property type="molecule type" value="Genomic_DNA"/>
</dbReference>
<evidence type="ECO:0000313" key="3">
    <source>
        <dbReference type="Proteomes" id="UP001172102"/>
    </source>
</evidence>
<dbReference type="Proteomes" id="UP001172102">
    <property type="component" value="Unassembled WGS sequence"/>
</dbReference>
<sequence length="137" mass="14488">MIPHSCAVEASTARRPSTTTRLRSASTSCRPLGGSWGESVGPNGPARPSLSTLRLVSSKTSSWLQSSPVVPMCHDHEQSGSGSPWASAHLLSDIPGLDRLVVHGHVVLASSFFSQDLVRPLLCFRTSVSVTQSPVSL</sequence>
<dbReference type="AlphaFoldDB" id="A0AA40BCA5"/>
<organism evidence="2 3">
    <name type="scientific">Lasiosphaeris hirsuta</name>
    <dbReference type="NCBI Taxonomy" id="260670"/>
    <lineage>
        <taxon>Eukaryota</taxon>
        <taxon>Fungi</taxon>
        <taxon>Dikarya</taxon>
        <taxon>Ascomycota</taxon>
        <taxon>Pezizomycotina</taxon>
        <taxon>Sordariomycetes</taxon>
        <taxon>Sordariomycetidae</taxon>
        <taxon>Sordariales</taxon>
        <taxon>Lasiosphaeriaceae</taxon>
        <taxon>Lasiosphaeris</taxon>
    </lineage>
</organism>
<evidence type="ECO:0000256" key="1">
    <source>
        <dbReference type="SAM" id="MobiDB-lite"/>
    </source>
</evidence>
<feature type="compositionally biased region" description="Low complexity" evidence="1">
    <location>
        <begin position="10"/>
        <end position="30"/>
    </location>
</feature>
<accession>A0AA40BCA5</accession>